<evidence type="ECO:0008006" key="5">
    <source>
        <dbReference type="Google" id="ProtNLM"/>
    </source>
</evidence>
<accession>A0A943DFX5</accession>
<feature type="signal peptide" evidence="2">
    <location>
        <begin position="1"/>
        <end position="21"/>
    </location>
</feature>
<dbReference type="Proteomes" id="UP000759273">
    <property type="component" value="Unassembled WGS sequence"/>
</dbReference>
<keyword evidence="2" id="KW-0732">Signal</keyword>
<sequence>MKKRCAVLLAAAMLLSAAGCAQDSKRPEPTESTEPAASAVSETSAENVEATEETPQKPQPSRRFDDSRIATLYDVEFSYTDPNGNKDTYFYEVPQIDDDTEGAKNINEMIGYRFGYLVERAEDARSRNDFIDTSYIIWISTWTGPVLSLQITSVDTMYNRDVGTYHYNFETGKELSNIEMLEYLGYTDNDLTLKALQRAVAQHFDAYYGSDDPTYASQLYKMRAQSLNGLSDVFTYFAVYPYYTGGLIVTVPMYTPAGAGMMWTDIDVYPDKRQASGQILHGQDEWFTCDVTAAGEVTVCALTDYVTPDGAMTYQTMKEWYELGDKTEFAVSGCYGNYIKMLMTSIGQDYAPYVFLLTENGNVEYIDVISGAQCGTMVNGGPLFGINGIVRFETGTAYDAEYGAEYTTVYGVTRDNEKFNLMEAVWNTAPLSIPSMVGSFVSEDTGTWFEICEDQPNFYTGEYANGQRVPATWDSSISYLGMDDRGWICSVSLFRMDSGRTQRETLAMMPDDYGGVSVMHIGGKSLLNLPQQEAVWQNAR</sequence>
<feature type="region of interest" description="Disordered" evidence="1">
    <location>
        <begin position="19"/>
        <end position="65"/>
    </location>
</feature>
<protein>
    <recommendedName>
        <fullName evidence="5">DUF3298 domain-containing protein</fullName>
    </recommendedName>
</protein>
<dbReference type="PROSITE" id="PS51257">
    <property type="entry name" value="PROKAR_LIPOPROTEIN"/>
    <property type="match status" value="1"/>
</dbReference>
<feature type="compositionally biased region" description="Polar residues" evidence="1">
    <location>
        <begin position="30"/>
        <end position="46"/>
    </location>
</feature>
<dbReference type="AlphaFoldDB" id="A0A943DFX5"/>
<organism evidence="3 4">
    <name type="scientific">Subdoligranulum variabile</name>
    <dbReference type="NCBI Taxonomy" id="214851"/>
    <lineage>
        <taxon>Bacteria</taxon>
        <taxon>Bacillati</taxon>
        <taxon>Bacillota</taxon>
        <taxon>Clostridia</taxon>
        <taxon>Eubacteriales</taxon>
        <taxon>Oscillospiraceae</taxon>
        <taxon>Subdoligranulum</taxon>
    </lineage>
</organism>
<feature type="chain" id="PRO_5039014866" description="DUF3298 domain-containing protein" evidence="2">
    <location>
        <begin position="22"/>
        <end position="540"/>
    </location>
</feature>
<evidence type="ECO:0000313" key="4">
    <source>
        <dbReference type="Proteomes" id="UP000759273"/>
    </source>
</evidence>
<dbReference type="EMBL" id="JAGZGG010000023">
    <property type="protein sequence ID" value="MBS5332806.1"/>
    <property type="molecule type" value="Genomic_DNA"/>
</dbReference>
<evidence type="ECO:0000256" key="2">
    <source>
        <dbReference type="SAM" id="SignalP"/>
    </source>
</evidence>
<evidence type="ECO:0000256" key="1">
    <source>
        <dbReference type="SAM" id="MobiDB-lite"/>
    </source>
</evidence>
<evidence type="ECO:0000313" key="3">
    <source>
        <dbReference type="EMBL" id="MBS5332806.1"/>
    </source>
</evidence>
<proteinExistence type="predicted"/>
<name>A0A943DFX5_9FIRM</name>
<reference evidence="3" key="1">
    <citation type="submission" date="2021-02" db="EMBL/GenBank/DDBJ databases">
        <title>Infant gut strain persistence is associated with maternal origin, phylogeny, and functional potential including surface adhesion and iron acquisition.</title>
        <authorList>
            <person name="Lou Y.C."/>
        </authorList>
    </citation>
    <scope>NUCLEOTIDE SEQUENCE</scope>
    <source>
        <strain evidence="3">L3_101_000M1_dasL3_101_000M1_concoct_87</strain>
    </source>
</reference>
<comment type="caution">
    <text evidence="3">The sequence shown here is derived from an EMBL/GenBank/DDBJ whole genome shotgun (WGS) entry which is preliminary data.</text>
</comment>
<gene>
    <name evidence="3" type="ORF">KHY36_09790</name>
</gene>